<organism evidence="6 7">
    <name type="scientific">Candidatus Desulfobia pelagia</name>
    <dbReference type="NCBI Taxonomy" id="2841692"/>
    <lineage>
        <taxon>Bacteria</taxon>
        <taxon>Pseudomonadati</taxon>
        <taxon>Thermodesulfobacteriota</taxon>
        <taxon>Desulfobulbia</taxon>
        <taxon>Desulfobulbales</taxon>
        <taxon>Desulfobulbaceae</taxon>
        <taxon>Candidatus Desulfobia</taxon>
    </lineage>
</organism>
<dbReference type="GO" id="GO:0045296">
    <property type="term" value="F:cadherin binding"/>
    <property type="evidence" value="ECO:0007669"/>
    <property type="project" value="TreeGrafter"/>
</dbReference>
<dbReference type="GO" id="GO:0005509">
    <property type="term" value="F:calcium ion binding"/>
    <property type="evidence" value="ECO:0007669"/>
    <property type="project" value="InterPro"/>
</dbReference>
<evidence type="ECO:0000313" key="7">
    <source>
        <dbReference type="Proteomes" id="UP000614424"/>
    </source>
</evidence>
<evidence type="ECO:0000256" key="1">
    <source>
        <dbReference type="ARBA" id="ARBA00004370"/>
    </source>
</evidence>
<feature type="domain" description="Cadherin" evidence="5">
    <location>
        <begin position="3"/>
        <end position="44"/>
    </location>
</feature>
<evidence type="ECO:0000256" key="2">
    <source>
        <dbReference type="ARBA" id="ARBA00022737"/>
    </source>
</evidence>
<dbReference type="CDD" id="cd11304">
    <property type="entry name" value="Cadherin_repeat"/>
    <property type="match status" value="2"/>
</dbReference>
<dbReference type="InterPro" id="IPR002126">
    <property type="entry name" value="Cadherin-like_dom"/>
</dbReference>
<gene>
    <name evidence="6" type="ORF">H8E41_03990</name>
</gene>
<dbReference type="Gene3D" id="2.120.10.30">
    <property type="entry name" value="TolB, C-terminal domain"/>
    <property type="match status" value="2"/>
</dbReference>
<dbReference type="InterPro" id="IPR011042">
    <property type="entry name" value="6-blade_b-propeller_TolB-like"/>
</dbReference>
<dbReference type="SMART" id="SM00112">
    <property type="entry name" value="CA"/>
    <property type="match status" value="1"/>
</dbReference>
<dbReference type="AlphaFoldDB" id="A0A8J6ND20"/>
<dbReference type="Gene3D" id="2.60.40.3440">
    <property type="match status" value="1"/>
</dbReference>
<dbReference type="SUPFAM" id="SSF82171">
    <property type="entry name" value="DPP6 N-terminal domain-like"/>
    <property type="match status" value="1"/>
</dbReference>
<dbReference type="GO" id="GO:0008013">
    <property type="term" value="F:beta-catenin binding"/>
    <property type="evidence" value="ECO:0007669"/>
    <property type="project" value="TreeGrafter"/>
</dbReference>
<keyword evidence="3" id="KW-0106">Calcium</keyword>
<keyword evidence="2" id="KW-0677">Repeat</keyword>
<dbReference type="GO" id="GO:0016342">
    <property type="term" value="C:catenin complex"/>
    <property type="evidence" value="ECO:0007669"/>
    <property type="project" value="TreeGrafter"/>
</dbReference>
<proteinExistence type="predicted"/>
<dbReference type="PROSITE" id="PS50268">
    <property type="entry name" value="CADHERIN_2"/>
    <property type="match status" value="2"/>
</dbReference>
<dbReference type="InterPro" id="IPR011659">
    <property type="entry name" value="WD40"/>
</dbReference>
<dbReference type="GO" id="GO:0007156">
    <property type="term" value="P:homophilic cell adhesion via plasma membrane adhesion molecules"/>
    <property type="evidence" value="ECO:0007669"/>
    <property type="project" value="InterPro"/>
</dbReference>
<dbReference type="EMBL" id="JACNJZ010000066">
    <property type="protein sequence ID" value="MBC8317042.1"/>
    <property type="molecule type" value="Genomic_DNA"/>
</dbReference>
<dbReference type="Pfam" id="PF07676">
    <property type="entry name" value="PD40"/>
    <property type="match status" value="2"/>
</dbReference>
<evidence type="ECO:0000256" key="3">
    <source>
        <dbReference type="ARBA" id="ARBA00022837"/>
    </source>
</evidence>
<dbReference type="PANTHER" id="PTHR24027">
    <property type="entry name" value="CADHERIN-23"/>
    <property type="match status" value="1"/>
</dbReference>
<name>A0A8J6ND20_9BACT</name>
<dbReference type="Gene3D" id="2.60.40.2810">
    <property type="match status" value="1"/>
</dbReference>
<dbReference type="Proteomes" id="UP000614424">
    <property type="component" value="Unassembled WGS sequence"/>
</dbReference>
<comment type="subcellular location">
    <subcellularLocation>
        <location evidence="1">Membrane</location>
    </subcellularLocation>
</comment>
<dbReference type="PANTHER" id="PTHR24027:SF438">
    <property type="entry name" value="CADHERIN 23"/>
    <property type="match status" value="1"/>
</dbReference>
<protein>
    <submittedName>
        <fullName evidence="6">Tandem-95 repeat protein</fullName>
    </submittedName>
</protein>
<evidence type="ECO:0000313" key="6">
    <source>
        <dbReference type="EMBL" id="MBC8317042.1"/>
    </source>
</evidence>
<dbReference type="GO" id="GO:0016477">
    <property type="term" value="P:cell migration"/>
    <property type="evidence" value="ECO:0007669"/>
    <property type="project" value="TreeGrafter"/>
</dbReference>
<dbReference type="SUPFAM" id="SSF49313">
    <property type="entry name" value="Cadherin-like"/>
    <property type="match status" value="1"/>
</dbReference>
<dbReference type="InterPro" id="IPR015919">
    <property type="entry name" value="Cadherin-like_sf"/>
</dbReference>
<keyword evidence="4" id="KW-0472">Membrane</keyword>
<feature type="non-terminal residue" evidence="6">
    <location>
        <position position="1"/>
    </location>
</feature>
<dbReference type="NCBIfam" id="NF012211">
    <property type="entry name" value="tand_rpt_95"/>
    <property type="match status" value="2"/>
</dbReference>
<feature type="domain" description="Cadherin" evidence="5">
    <location>
        <begin position="64"/>
        <end position="147"/>
    </location>
</feature>
<dbReference type="Gene3D" id="2.60.40.60">
    <property type="entry name" value="Cadherins"/>
    <property type="match status" value="1"/>
</dbReference>
<dbReference type="InterPro" id="IPR039808">
    <property type="entry name" value="Cadherin"/>
</dbReference>
<accession>A0A8J6ND20</accession>
<evidence type="ECO:0000259" key="5">
    <source>
        <dbReference type="PROSITE" id="PS50268"/>
    </source>
</evidence>
<reference evidence="6 7" key="1">
    <citation type="submission" date="2020-08" db="EMBL/GenBank/DDBJ databases">
        <title>Bridging the membrane lipid divide: bacteria of the FCB group superphylum have the potential to synthesize archaeal ether lipids.</title>
        <authorList>
            <person name="Villanueva L."/>
            <person name="Von Meijenfeldt F.A.B."/>
            <person name="Westbye A.B."/>
            <person name="Yadav S."/>
            <person name="Hopmans E.C."/>
            <person name="Dutilh B.E."/>
            <person name="Sinninghe Damste J.S."/>
        </authorList>
    </citation>
    <scope>NUCLEOTIDE SEQUENCE [LARGE SCALE GENOMIC DNA]</scope>
    <source>
        <strain evidence="6">NIOZ-UU47</strain>
    </source>
</reference>
<dbReference type="Pfam" id="PF17963">
    <property type="entry name" value="Big_9"/>
    <property type="match status" value="3"/>
</dbReference>
<comment type="caution">
    <text evidence="6">The sequence shown here is derived from an EMBL/GenBank/DDBJ whole genome shotgun (WGS) entry which is preliminary data.</text>
</comment>
<evidence type="ECO:0000256" key="4">
    <source>
        <dbReference type="ARBA" id="ARBA00023136"/>
    </source>
</evidence>
<sequence length="842" mass="89664">NALDFDTDNNYQVQVTATDNGIPVSSAIQSISVSVTDVNEPPTAINISNNAVDELIDTTGWYSIGILTSIDPDVGDTFSFSVVGGADQGDFGIGGAGSNELLISDGVLDFETKPSYDVIVRTTDSGNLTFDQIITITIIDINDPPEANDDSYTVNEDTPNINFTVLINDTDPEGDTLTVFAVGTPDQGGTATISGTNDSIVYTPFLDFYGTETFTYTADDNNGGTDTSTVTVTILPVPDPPIADDLSFSTTVNTDIYDYVSGSDPDGDLFAFYFPPVTGSLGEATLLDMHTIEDFGGFHYHPQNGVTGVDTFTYYTWKPDPNGDIWYSNPATITITIYAENFAPVAYDGLLNVVMDTPSSGTLTMTDPNSGGSHIYSILANGSLGTAVIDNPSTGTFTYTPNPGATGTDSFTYKVNDSIVDSNEATITVSILDSAALMVIKRISITPTEETYAGSYRPSLSSDGRYISFNSYANNLVNGVSGGQIYIYDRVLDTMELVSQSNSSDPGDDTSDYPSINGDGQYVAFSSFSSNLVTGDTDQFTDIFVRDIQSGQTEIISINDLGVLGNNTSHFPSINDDGRYVAFESTADNLVINDTNTVSDIFVHDRLNNTTERISISSTGDQANRDSSKASISQDGRYVAFESSATNLVAGITGSHIFVHDRQTGNTGIVSISSAAVEGNGRSDNPSISADGRYVVFGSFSTNLIANDTNGVSDIFVHDRQTGATSRISVSSAGAEGDFGSSCYHQNSISEDGQYIIFESDATNLVAGDTNGAKDIFVHDQSTEETRRISTSTFGAEGDNQSWWPSISADGQVNAFSSEASNLVGNDTNNSWDVFIVHPFNN</sequence>